<dbReference type="EMBL" id="QRYC01000010">
    <property type="protein sequence ID" value="RGU56408.1"/>
    <property type="molecule type" value="Genomic_DNA"/>
</dbReference>
<evidence type="ECO:0000256" key="1">
    <source>
        <dbReference type="ARBA" id="ARBA00004196"/>
    </source>
</evidence>
<dbReference type="RefSeq" id="WP_118160317.1">
    <property type="nucleotide sequence ID" value="NZ_JADNDE010000155.1"/>
</dbReference>
<gene>
    <name evidence="6" type="ORF">DWW57_09120</name>
</gene>
<accession>A0A412TRK6</accession>
<dbReference type="CDD" id="cd02966">
    <property type="entry name" value="TlpA_like_family"/>
    <property type="match status" value="1"/>
</dbReference>
<dbReference type="InterPro" id="IPR036249">
    <property type="entry name" value="Thioredoxin-like_sf"/>
</dbReference>
<dbReference type="PANTHER" id="PTHR42852">
    <property type="entry name" value="THIOL:DISULFIDE INTERCHANGE PROTEIN DSBE"/>
    <property type="match status" value="1"/>
</dbReference>
<dbReference type="AlphaFoldDB" id="A0A412TRK6"/>
<dbReference type="PROSITE" id="PS51352">
    <property type="entry name" value="THIOREDOXIN_2"/>
    <property type="match status" value="1"/>
</dbReference>
<dbReference type="PANTHER" id="PTHR42852:SF6">
    <property type="entry name" value="THIOL:DISULFIDE INTERCHANGE PROTEIN DSBE"/>
    <property type="match status" value="1"/>
</dbReference>
<dbReference type="GO" id="GO:0017004">
    <property type="term" value="P:cytochrome complex assembly"/>
    <property type="evidence" value="ECO:0007669"/>
    <property type="project" value="UniProtKB-KW"/>
</dbReference>
<evidence type="ECO:0000259" key="5">
    <source>
        <dbReference type="PROSITE" id="PS51352"/>
    </source>
</evidence>
<dbReference type="InterPro" id="IPR013766">
    <property type="entry name" value="Thioredoxin_domain"/>
</dbReference>
<dbReference type="Gene3D" id="3.40.30.10">
    <property type="entry name" value="Glutaredoxin"/>
    <property type="match status" value="1"/>
</dbReference>
<reference evidence="6 7" key="1">
    <citation type="submission" date="2018-08" db="EMBL/GenBank/DDBJ databases">
        <title>A genome reference for cultivated species of the human gut microbiota.</title>
        <authorList>
            <person name="Zou Y."/>
            <person name="Xue W."/>
            <person name="Luo G."/>
        </authorList>
    </citation>
    <scope>NUCLEOTIDE SEQUENCE [LARGE SCALE GENOMIC DNA]</scope>
    <source>
        <strain evidence="6 7">AF16-14</strain>
    </source>
</reference>
<name>A0A412TRK6_9BACT</name>
<feature type="domain" description="Thioredoxin" evidence="5">
    <location>
        <begin position="308"/>
        <end position="446"/>
    </location>
</feature>
<dbReference type="Pfam" id="PF08534">
    <property type="entry name" value="Redoxin"/>
    <property type="match status" value="1"/>
</dbReference>
<dbReference type="GO" id="GO:0030313">
    <property type="term" value="C:cell envelope"/>
    <property type="evidence" value="ECO:0007669"/>
    <property type="project" value="UniProtKB-SubCell"/>
</dbReference>
<dbReference type="InterPro" id="IPR013740">
    <property type="entry name" value="Redoxin"/>
</dbReference>
<dbReference type="GO" id="GO:0016491">
    <property type="term" value="F:oxidoreductase activity"/>
    <property type="evidence" value="ECO:0007669"/>
    <property type="project" value="InterPro"/>
</dbReference>
<keyword evidence="2" id="KW-0201">Cytochrome c-type biogenesis</keyword>
<protein>
    <submittedName>
        <fullName evidence="6">TlpA family protein disulfide reductase</fullName>
    </submittedName>
</protein>
<evidence type="ECO:0000256" key="2">
    <source>
        <dbReference type="ARBA" id="ARBA00022748"/>
    </source>
</evidence>
<keyword evidence="4" id="KW-0676">Redox-active center</keyword>
<evidence type="ECO:0000313" key="7">
    <source>
        <dbReference type="Proteomes" id="UP000284243"/>
    </source>
</evidence>
<evidence type="ECO:0000256" key="4">
    <source>
        <dbReference type="ARBA" id="ARBA00023284"/>
    </source>
</evidence>
<evidence type="ECO:0000256" key="3">
    <source>
        <dbReference type="ARBA" id="ARBA00023157"/>
    </source>
</evidence>
<sequence length="447" mass="50246">MKSILIVCLCMWGLLVYGEKNNTVHLYGSLKEFKAAEVNMAPDGAAGEISDAGVIKISVDADGNFDLVLPLSKPAYFRIGRNTLYLTPGDELKVYLGTSQPQSTFEGKGMEANTYLKGRLFPKAGSFLSAGRNLKPTFEATKKTVDSLAALRMKELEELKNVSKEFKLFEKERIKADVANSYMSFAGYSDAMWSDCKSEEEFNRVVEKFYTSIQGDMNPILREIAGSDDYLDVAVVRDVLVSCYNLKAFDYPKSARLAELVEVLEKGEELEGELTPEKYRELKDFAGKLKYKDFSEAYLGRLERRAKLMEGRPAIDLDLVTSEGKKGKLSDYKGKPMYVDFWATWCGPCMGEMPYFNELSSKYPNVQFIGISVDESEKAWKNFIGRGSHGAVNELNCQDSRTKSGWDITGIPRFLLIDEHFNIISADAPRPSQKEIIEPILKKLSKK</sequence>
<dbReference type="InterPro" id="IPR050553">
    <property type="entry name" value="Thioredoxin_ResA/DsbE_sf"/>
</dbReference>
<dbReference type="SUPFAM" id="SSF52833">
    <property type="entry name" value="Thioredoxin-like"/>
    <property type="match status" value="1"/>
</dbReference>
<proteinExistence type="predicted"/>
<comment type="subcellular location">
    <subcellularLocation>
        <location evidence="1">Cell envelope</location>
    </subcellularLocation>
</comment>
<comment type="caution">
    <text evidence="6">The sequence shown here is derived from an EMBL/GenBank/DDBJ whole genome shotgun (WGS) entry which is preliminary data.</text>
</comment>
<organism evidence="6 7">
    <name type="scientific">Odoribacter splanchnicus</name>
    <dbReference type="NCBI Taxonomy" id="28118"/>
    <lineage>
        <taxon>Bacteria</taxon>
        <taxon>Pseudomonadati</taxon>
        <taxon>Bacteroidota</taxon>
        <taxon>Bacteroidia</taxon>
        <taxon>Bacteroidales</taxon>
        <taxon>Odoribacteraceae</taxon>
        <taxon>Odoribacter</taxon>
    </lineage>
</organism>
<keyword evidence="3" id="KW-1015">Disulfide bond</keyword>
<dbReference type="Proteomes" id="UP000284243">
    <property type="component" value="Unassembled WGS sequence"/>
</dbReference>
<evidence type="ECO:0000313" key="6">
    <source>
        <dbReference type="EMBL" id="RGU56408.1"/>
    </source>
</evidence>